<sequence length="105" mass="12044">MSHRLDCGHQKEREQRCYISVHLVLVSGFHLQLIPLLAFTNLATPFPYMTLQYLRSLLFLFSMKEGKLAKGNKKYNKKGSLNYQFPKMLVELAKTSGTNVLKPPS</sequence>
<keyword evidence="3" id="KW-1185">Reference proteome</keyword>
<keyword evidence="1" id="KW-0472">Membrane</keyword>
<gene>
    <name evidence="2" type="ORF">E2C01_010796</name>
</gene>
<dbReference type="Proteomes" id="UP000324222">
    <property type="component" value="Unassembled WGS sequence"/>
</dbReference>
<accession>A0A5B7D9V0</accession>
<evidence type="ECO:0000256" key="1">
    <source>
        <dbReference type="SAM" id="Phobius"/>
    </source>
</evidence>
<name>A0A5B7D9V0_PORTR</name>
<keyword evidence="1" id="KW-0812">Transmembrane</keyword>
<protein>
    <submittedName>
        <fullName evidence="2">Uncharacterized protein</fullName>
    </submittedName>
</protein>
<keyword evidence="1" id="KW-1133">Transmembrane helix</keyword>
<dbReference type="AlphaFoldDB" id="A0A5B7D9V0"/>
<feature type="transmembrane region" description="Helical" evidence="1">
    <location>
        <begin position="21"/>
        <end position="40"/>
    </location>
</feature>
<evidence type="ECO:0000313" key="3">
    <source>
        <dbReference type="Proteomes" id="UP000324222"/>
    </source>
</evidence>
<comment type="caution">
    <text evidence="2">The sequence shown here is derived from an EMBL/GenBank/DDBJ whole genome shotgun (WGS) entry which is preliminary data.</text>
</comment>
<dbReference type="EMBL" id="VSRR010000632">
    <property type="protein sequence ID" value="MPC17926.1"/>
    <property type="molecule type" value="Genomic_DNA"/>
</dbReference>
<proteinExistence type="predicted"/>
<reference evidence="2 3" key="1">
    <citation type="submission" date="2019-05" db="EMBL/GenBank/DDBJ databases">
        <title>Another draft genome of Portunus trituberculatus and its Hox gene families provides insights of decapod evolution.</title>
        <authorList>
            <person name="Jeong J.-H."/>
            <person name="Song I."/>
            <person name="Kim S."/>
            <person name="Choi T."/>
            <person name="Kim D."/>
            <person name="Ryu S."/>
            <person name="Kim W."/>
        </authorList>
    </citation>
    <scope>NUCLEOTIDE SEQUENCE [LARGE SCALE GENOMIC DNA]</scope>
    <source>
        <tissue evidence="2">Muscle</tissue>
    </source>
</reference>
<organism evidence="2 3">
    <name type="scientific">Portunus trituberculatus</name>
    <name type="common">Swimming crab</name>
    <name type="synonym">Neptunus trituberculatus</name>
    <dbReference type="NCBI Taxonomy" id="210409"/>
    <lineage>
        <taxon>Eukaryota</taxon>
        <taxon>Metazoa</taxon>
        <taxon>Ecdysozoa</taxon>
        <taxon>Arthropoda</taxon>
        <taxon>Crustacea</taxon>
        <taxon>Multicrustacea</taxon>
        <taxon>Malacostraca</taxon>
        <taxon>Eumalacostraca</taxon>
        <taxon>Eucarida</taxon>
        <taxon>Decapoda</taxon>
        <taxon>Pleocyemata</taxon>
        <taxon>Brachyura</taxon>
        <taxon>Eubrachyura</taxon>
        <taxon>Portunoidea</taxon>
        <taxon>Portunidae</taxon>
        <taxon>Portuninae</taxon>
        <taxon>Portunus</taxon>
    </lineage>
</organism>
<evidence type="ECO:0000313" key="2">
    <source>
        <dbReference type="EMBL" id="MPC17926.1"/>
    </source>
</evidence>